<gene>
    <name evidence="1" type="ORF">JDN41_00255</name>
</gene>
<organism evidence="1 2">
    <name type="scientific">Rhodomicrobium udaipurense</name>
    <dbReference type="NCBI Taxonomy" id="1202716"/>
    <lineage>
        <taxon>Bacteria</taxon>
        <taxon>Pseudomonadati</taxon>
        <taxon>Pseudomonadota</taxon>
        <taxon>Alphaproteobacteria</taxon>
        <taxon>Hyphomicrobiales</taxon>
        <taxon>Hyphomicrobiaceae</taxon>
        <taxon>Rhodomicrobium</taxon>
    </lineage>
</organism>
<protein>
    <recommendedName>
        <fullName evidence="3">Flagellar protein FlgN</fullName>
    </recommendedName>
</protein>
<dbReference type="SUPFAM" id="SSF140566">
    <property type="entry name" value="FlgN-like"/>
    <property type="match status" value="1"/>
</dbReference>
<comment type="caution">
    <text evidence="1">The sequence shown here is derived from an EMBL/GenBank/DDBJ whole genome shotgun (WGS) entry which is preliminary data.</text>
</comment>
<name>A0A8I1GFP7_9HYPH</name>
<accession>A0A8I1GFP7</accession>
<dbReference type="AlphaFoldDB" id="A0A8I1GFP7"/>
<evidence type="ECO:0000313" key="2">
    <source>
        <dbReference type="Proteomes" id="UP000623250"/>
    </source>
</evidence>
<proteinExistence type="predicted"/>
<dbReference type="GO" id="GO:0044780">
    <property type="term" value="P:bacterial-type flagellum assembly"/>
    <property type="evidence" value="ECO:0007669"/>
    <property type="project" value="InterPro"/>
</dbReference>
<dbReference type="Proteomes" id="UP000623250">
    <property type="component" value="Unassembled WGS sequence"/>
</dbReference>
<sequence length="118" mass="13038">MTDRDKTIGVARVALKRLVRTLDAENNALVALDARHIGEFSAAKTESLLELHHIGISISAQALPDDLRPLVDLARQKLDLNQWLLLMHLDAARAITATIMHAICDSESDGTYSRSIIR</sequence>
<dbReference type="RefSeq" id="WP_155955144.1">
    <property type="nucleotide sequence ID" value="NZ_JAEMUK010000002.1"/>
</dbReference>
<evidence type="ECO:0000313" key="1">
    <source>
        <dbReference type="EMBL" id="MBJ7541987.1"/>
    </source>
</evidence>
<dbReference type="InterPro" id="IPR036679">
    <property type="entry name" value="FlgN-like_sf"/>
</dbReference>
<reference evidence="1 2" key="1">
    <citation type="submission" date="2020-12" db="EMBL/GenBank/DDBJ databases">
        <title>Revised draft genomes of Rhodomicrobium vannielii ATCC 17100 and Rhodomicrobium udaipurense JA643.</title>
        <authorList>
            <person name="Conners E.M."/>
            <person name="Davenport E.J."/>
            <person name="Bose A."/>
        </authorList>
    </citation>
    <scope>NUCLEOTIDE SEQUENCE [LARGE SCALE GENOMIC DNA]</scope>
    <source>
        <strain evidence="1 2">JA643</strain>
    </source>
</reference>
<keyword evidence="2" id="KW-1185">Reference proteome</keyword>
<dbReference type="EMBL" id="JAEMUK010000002">
    <property type="protein sequence ID" value="MBJ7541987.1"/>
    <property type="molecule type" value="Genomic_DNA"/>
</dbReference>
<evidence type="ECO:0008006" key="3">
    <source>
        <dbReference type="Google" id="ProtNLM"/>
    </source>
</evidence>